<dbReference type="InterPro" id="IPR050808">
    <property type="entry name" value="Phage_Integrase"/>
</dbReference>
<dbReference type="PANTHER" id="PTHR30629:SF2">
    <property type="entry name" value="PROPHAGE INTEGRASE INTS-RELATED"/>
    <property type="match status" value="1"/>
</dbReference>
<dbReference type="InterPro" id="IPR044068">
    <property type="entry name" value="CB"/>
</dbReference>
<keyword evidence="6" id="KW-1185">Reference proteome</keyword>
<dbReference type="SUPFAM" id="SSF56349">
    <property type="entry name" value="DNA breaking-rejoining enzymes"/>
    <property type="match status" value="1"/>
</dbReference>
<organism evidence="5 6">
    <name type="scientific">Pseudorhodoplanes sinuspersici</name>
    <dbReference type="NCBI Taxonomy" id="1235591"/>
    <lineage>
        <taxon>Bacteria</taxon>
        <taxon>Pseudomonadati</taxon>
        <taxon>Pseudomonadota</taxon>
        <taxon>Alphaproteobacteria</taxon>
        <taxon>Hyphomicrobiales</taxon>
        <taxon>Pseudorhodoplanes</taxon>
    </lineage>
</organism>
<dbReference type="Gene3D" id="1.10.150.130">
    <property type="match status" value="1"/>
</dbReference>
<evidence type="ECO:0000256" key="3">
    <source>
        <dbReference type="ARBA" id="ARBA00023125"/>
    </source>
</evidence>
<sequence>MPKAVLTRPFVDCATCGPGKAKVDYFDSEQRGFMLEVRRSGGKTFYQRYTDERGRERQYKIGPADAITLDQARKKARIILAQALLGDDPQARRRELRAIPTLAELVRDRYLPHVKAYKRSWRTDETVFRVHILPVLGTKPLDEITGDAIADLMQRMRDRGYASGTINRVLILIRFIFNLARKWKIAGVKENPTFGLNTAPDVQRDRFLSPEETQRLIESINIDENRSAAQTIMMLLLTGARRNEVSHAKWDYIDWERRTLLVPISKTGRPRVIALNGRAMALLRSIPRLDDNPYIFPSPITGRPCPSLHFPWTRIKERAGLEGVRLHDLRHSFASFLVNEGVSLYVVQGLLGHTQPRTTQRYAHLAQNTLNNAAEIVAQVIGGSGAKLESAVI</sequence>
<dbReference type="OrthoDB" id="7615137at2"/>
<name>A0A1W6ZW71_9HYPH</name>
<reference evidence="5 6" key="1">
    <citation type="submission" date="2017-05" db="EMBL/GenBank/DDBJ databases">
        <title>Full genome sequence of Pseudorhodoplanes sinuspersici.</title>
        <authorList>
            <person name="Dastgheib S.M.M."/>
            <person name="Shavandi M."/>
            <person name="Tirandaz H."/>
        </authorList>
    </citation>
    <scope>NUCLEOTIDE SEQUENCE [LARGE SCALE GENOMIC DNA]</scope>
    <source>
        <strain evidence="5 6">RIPI110</strain>
    </source>
</reference>
<dbReference type="GO" id="GO:0006310">
    <property type="term" value="P:DNA recombination"/>
    <property type="evidence" value="ECO:0007669"/>
    <property type="project" value="UniProtKB-KW"/>
</dbReference>
<dbReference type="Proteomes" id="UP000194137">
    <property type="component" value="Chromosome"/>
</dbReference>
<comment type="similarity">
    <text evidence="1">Belongs to the 'phage' integrase family.</text>
</comment>
<dbReference type="KEGG" id="psin:CAK95_22275"/>
<dbReference type="STRING" id="1235591.CAK95_22275"/>
<keyword evidence="3" id="KW-0238">DNA-binding</keyword>
<dbReference type="RefSeq" id="WP_086089920.1">
    <property type="nucleotide sequence ID" value="NZ_CP021112.1"/>
</dbReference>
<dbReference type="AlphaFoldDB" id="A0A1W6ZW71"/>
<keyword evidence="4" id="KW-0233">DNA recombination</keyword>
<dbReference type="PROSITE" id="PS51898">
    <property type="entry name" value="TYR_RECOMBINASE"/>
    <property type="match status" value="1"/>
</dbReference>
<evidence type="ECO:0000256" key="4">
    <source>
        <dbReference type="ARBA" id="ARBA00023172"/>
    </source>
</evidence>
<dbReference type="EMBL" id="CP021112">
    <property type="protein sequence ID" value="ARQ01528.1"/>
    <property type="molecule type" value="Genomic_DNA"/>
</dbReference>
<dbReference type="InterPro" id="IPR025166">
    <property type="entry name" value="Integrase_DNA_bind_dom"/>
</dbReference>
<evidence type="ECO:0000256" key="1">
    <source>
        <dbReference type="ARBA" id="ARBA00008857"/>
    </source>
</evidence>
<dbReference type="Pfam" id="PF00589">
    <property type="entry name" value="Phage_integrase"/>
    <property type="match status" value="1"/>
</dbReference>
<dbReference type="InterPro" id="IPR002104">
    <property type="entry name" value="Integrase_catalytic"/>
</dbReference>
<keyword evidence="2" id="KW-0229">DNA integration</keyword>
<gene>
    <name evidence="5" type="ORF">CAK95_22275</name>
</gene>
<dbReference type="InterPro" id="IPR010998">
    <property type="entry name" value="Integrase_recombinase_N"/>
</dbReference>
<proteinExistence type="inferred from homology"/>
<dbReference type="CDD" id="cd00796">
    <property type="entry name" value="INT_Rci_Hp1_C"/>
    <property type="match status" value="1"/>
</dbReference>
<dbReference type="Gene3D" id="3.30.160.390">
    <property type="entry name" value="Integrase, DNA-binding domain"/>
    <property type="match status" value="1"/>
</dbReference>
<dbReference type="PANTHER" id="PTHR30629">
    <property type="entry name" value="PROPHAGE INTEGRASE"/>
    <property type="match status" value="1"/>
</dbReference>
<evidence type="ECO:0000313" key="6">
    <source>
        <dbReference type="Proteomes" id="UP000194137"/>
    </source>
</evidence>
<dbReference type="GO" id="GO:0015074">
    <property type="term" value="P:DNA integration"/>
    <property type="evidence" value="ECO:0007669"/>
    <property type="project" value="UniProtKB-KW"/>
</dbReference>
<dbReference type="Gene3D" id="1.10.443.10">
    <property type="entry name" value="Intergrase catalytic core"/>
    <property type="match status" value="1"/>
</dbReference>
<dbReference type="Pfam" id="PF13356">
    <property type="entry name" value="Arm-DNA-bind_3"/>
    <property type="match status" value="1"/>
</dbReference>
<dbReference type="InterPro" id="IPR038488">
    <property type="entry name" value="Integrase_DNA-bd_sf"/>
</dbReference>
<evidence type="ECO:0000313" key="5">
    <source>
        <dbReference type="EMBL" id="ARQ01528.1"/>
    </source>
</evidence>
<protein>
    <submittedName>
        <fullName evidence="5">Uncharacterized protein</fullName>
    </submittedName>
</protein>
<dbReference type="PROSITE" id="PS51900">
    <property type="entry name" value="CB"/>
    <property type="match status" value="1"/>
</dbReference>
<dbReference type="InterPro" id="IPR011010">
    <property type="entry name" value="DNA_brk_join_enz"/>
</dbReference>
<dbReference type="InterPro" id="IPR013762">
    <property type="entry name" value="Integrase-like_cat_sf"/>
</dbReference>
<dbReference type="GO" id="GO:0003677">
    <property type="term" value="F:DNA binding"/>
    <property type="evidence" value="ECO:0007669"/>
    <property type="project" value="UniProtKB-UniRule"/>
</dbReference>
<evidence type="ECO:0000256" key="2">
    <source>
        <dbReference type="ARBA" id="ARBA00022908"/>
    </source>
</evidence>
<accession>A0A1W6ZW71</accession>